<dbReference type="EMBL" id="PXWF02000276">
    <property type="protein sequence ID" value="PWF43652.1"/>
    <property type="molecule type" value="Genomic_DNA"/>
</dbReference>
<dbReference type="AlphaFoldDB" id="A0A2U2HG11"/>
<protein>
    <submittedName>
        <fullName evidence="2">Uncharacterized protein</fullName>
    </submittedName>
</protein>
<evidence type="ECO:0000313" key="2">
    <source>
        <dbReference type="EMBL" id="PWF43652.1"/>
    </source>
</evidence>
<dbReference type="Proteomes" id="UP000241421">
    <property type="component" value="Unassembled WGS sequence"/>
</dbReference>
<comment type="caution">
    <text evidence="2">The sequence shown here is derived from an EMBL/GenBank/DDBJ whole genome shotgun (WGS) entry which is preliminary data.</text>
</comment>
<dbReference type="OrthoDB" id="9152687at2"/>
<evidence type="ECO:0000313" key="3">
    <source>
        <dbReference type="Proteomes" id="UP000241421"/>
    </source>
</evidence>
<proteinExistence type="predicted"/>
<name>A0A2U2HG11_9BURK</name>
<feature type="region of interest" description="Disordered" evidence="1">
    <location>
        <begin position="118"/>
        <end position="139"/>
    </location>
</feature>
<organism evidence="2 3">
    <name type="scientific">Massilia glaciei</name>
    <dbReference type="NCBI Taxonomy" id="1524097"/>
    <lineage>
        <taxon>Bacteria</taxon>
        <taxon>Pseudomonadati</taxon>
        <taxon>Pseudomonadota</taxon>
        <taxon>Betaproteobacteria</taxon>
        <taxon>Burkholderiales</taxon>
        <taxon>Oxalobacteraceae</taxon>
        <taxon>Telluria group</taxon>
        <taxon>Massilia</taxon>
    </lineage>
</organism>
<dbReference type="RefSeq" id="WP_106759254.1">
    <property type="nucleotide sequence ID" value="NZ_PXWF02000276.1"/>
</dbReference>
<evidence type="ECO:0000256" key="1">
    <source>
        <dbReference type="SAM" id="MobiDB-lite"/>
    </source>
</evidence>
<reference evidence="2 3" key="1">
    <citation type="submission" date="2018-04" db="EMBL/GenBank/DDBJ databases">
        <title>Massilia violaceinigra sp. nov., a novel purple-pigmented bacterium isolated from Tianshan glacier, Xinjiang, China.</title>
        <authorList>
            <person name="Wang H."/>
        </authorList>
    </citation>
    <scope>NUCLEOTIDE SEQUENCE [LARGE SCALE GENOMIC DNA]</scope>
    <source>
        <strain evidence="2 3">B448-2</strain>
    </source>
</reference>
<sequence>MDSLRRAEETALDAKLEKVLQEALTDGPAAPMTMEESIRAGNAAMKQGRENAAKTLLDRITRNELITEEEFAKRLGVSCMWIAGALADGRLFYFLGPDEVKYFAAFYGDTTLDRRALESHQKRHRRGSNLVRNRPTLKC</sequence>
<accession>A0A2U2HG11</accession>
<gene>
    <name evidence="2" type="ORF">C7C56_020695</name>
</gene>
<keyword evidence="3" id="KW-1185">Reference proteome</keyword>